<dbReference type="Proteomes" id="UP000759443">
    <property type="component" value="Unassembled WGS sequence"/>
</dbReference>
<reference evidence="4 5" key="1">
    <citation type="submission" date="2021-03" db="EMBL/GenBank/DDBJ databases">
        <title>Genomic Encyclopedia of Type Strains, Phase IV (KMG-IV): sequencing the most valuable type-strain genomes for metagenomic binning, comparative biology and taxonomic classification.</title>
        <authorList>
            <person name="Goeker M."/>
        </authorList>
    </citation>
    <scope>NUCLEOTIDE SEQUENCE [LARGE SCALE GENOMIC DNA]</scope>
    <source>
        <strain evidence="4 5">DSM 21600</strain>
    </source>
</reference>
<dbReference type="PANTHER" id="PTHR43333:SF1">
    <property type="entry name" value="D-ISOMER SPECIFIC 2-HYDROXYACID DEHYDROGENASE NAD-BINDING DOMAIN-CONTAINING PROTEIN"/>
    <property type="match status" value="1"/>
</dbReference>
<dbReference type="Gene3D" id="3.40.50.720">
    <property type="entry name" value="NAD(P)-binding Rossmann-like Domain"/>
    <property type="match status" value="2"/>
</dbReference>
<dbReference type="GO" id="GO:0016618">
    <property type="term" value="F:hydroxypyruvate reductase [NAD(P)H] activity"/>
    <property type="evidence" value="ECO:0007669"/>
    <property type="project" value="UniProtKB-EC"/>
</dbReference>
<dbReference type="InterPro" id="IPR036291">
    <property type="entry name" value="NAD(P)-bd_dom_sf"/>
</dbReference>
<sequence>MSAGSIVVDLKFAPESVAAALKDGFAGREVINMADPENRDRDLSGCAYAVVWKPDPSLFDRARNLKVIISGGAGVDHILASYELPDTPIVRFVDRSLTDRMSEWVVLQSLIHLRQVPVFARQQREHLWEPRDSHPEAADVTVGVMGLGVLGADAAKKLKVMGFDVIGWSRSAKRIEGIETFDATGLETFLGRTDILVGLLPLTDDTRGLFNADLFAGLRQGGALAAGRPVFLNAGRGGSQVETDIVAALENGVLGGASLDVFQTEPLSADSPLWGMENVILTPHVAAMSDTRAVFRHAERQIARFERGEPLEHVVDRNRGY</sequence>
<dbReference type="RefSeq" id="WP_209946565.1">
    <property type="nucleotide sequence ID" value="NZ_JAGGJU010000008.1"/>
</dbReference>
<proteinExistence type="predicted"/>
<name>A0ABS4E196_9HYPH</name>
<keyword evidence="5" id="KW-1185">Reference proteome</keyword>
<dbReference type="SUPFAM" id="SSF52283">
    <property type="entry name" value="Formate/glycerate dehydrogenase catalytic domain-like"/>
    <property type="match status" value="1"/>
</dbReference>
<gene>
    <name evidence="4" type="ORF">J2Z17_003166</name>
</gene>
<dbReference type="Pfam" id="PF02826">
    <property type="entry name" value="2-Hacid_dh_C"/>
    <property type="match status" value="1"/>
</dbReference>
<dbReference type="EC" id="1.1.1.81" evidence="4"/>
<dbReference type="SUPFAM" id="SSF51735">
    <property type="entry name" value="NAD(P)-binding Rossmann-fold domains"/>
    <property type="match status" value="1"/>
</dbReference>
<evidence type="ECO:0000256" key="1">
    <source>
        <dbReference type="ARBA" id="ARBA00023002"/>
    </source>
</evidence>
<feature type="domain" description="D-isomer specific 2-hydroxyacid dehydrogenase NAD-binding" evidence="3">
    <location>
        <begin position="110"/>
        <end position="286"/>
    </location>
</feature>
<protein>
    <submittedName>
        <fullName evidence="4">Glyoxylate/hydroxypyruvate reductase A</fullName>
        <ecNumber evidence="4">1.1.1.79</ecNumber>
        <ecNumber evidence="4">1.1.1.81</ecNumber>
    </submittedName>
</protein>
<dbReference type="InterPro" id="IPR006140">
    <property type="entry name" value="D-isomer_DH_NAD-bd"/>
</dbReference>
<dbReference type="EMBL" id="JAGGJU010000008">
    <property type="protein sequence ID" value="MBP1851718.1"/>
    <property type="molecule type" value="Genomic_DNA"/>
</dbReference>
<dbReference type="GO" id="GO:0030267">
    <property type="term" value="F:glyoxylate reductase (NADPH) activity"/>
    <property type="evidence" value="ECO:0007669"/>
    <property type="project" value="UniProtKB-EC"/>
</dbReference>
<keyword evidence="1 4" id="KW-0560">Oxidoreductase</keyword>
<evidence type="ECO:0000313" key="4">
    <source>
        <dbReference type="EMBL" id="MBP1851718.1"/>
    </source>
</evidence>
<evidence type="ECO:0000256" key="2">
    <source>
        <dbReference type="ARBA" id="ARBA00023027"/>
    </source>
</evidence>
<accession>A0ABS4E196</accession>
<comment type="caution">
    <text evidence="4">The sequence shown here is derived from an EMBL/GenBank/DDBJ whole genome shotgun (WGS) entry which is preliminary data.</text>
</comment>
<keyword evidence="2" id="KW-0520">NAD</keyword>
<organism evidence="4 5">
    <name type="scientific">Rhizobium halophytocola</name>
    <dbReference type="NCBI Taxonomy" id="735519"/>
    <lineage>
        <taxon>Bacteria</taxon>
        <taxon>Pseudomonadati</taxon>
        <taxon>Pseudomonadota</taxon>
        <taxon>Alphaproteobacteria</taxon>
        <taxon>Hyphomicrobiales</taxon>
        <taxon>Rhizobiaceae</taxon>
        <taxon>Rhizobium/Agrobacterium group</taxon>
        <taxon>Rhizobium</taxon>
    </lineage>
</organism>
<dbReference type="PANTHER" id="PTHR43333">
    <property type="entry name" value="2-HACID_DH_C DOMAIN-CONTAINING PROTEIN"/>
    <property type="match status" value="1"/>
</dbReference>
<dbReference type="CDD" id="cd12164">
    <property type="entry name" value="GDH_like_2"/>
    <property type="match status" value="1"/>
</dbReference>
<dbReference type="EC" id="1.1.1.79" evidence="4"/>
<evidence type="ECO:0000313" key="5">
    <source>
        <dbReference type="Proteomes" id="UP000759443"/>
    </source>
</evidence>
<evidence type="ECO:0000259" key="3">
    <source>
        <dbReference type="Pfam" id="PF02826"/>
    </source>
</evidence>